<name>A0AAW1WB79_RUBAR</name>
<comment type="caution">
    <text evidence="1">The sequence shown here is derived from an EMBL/GenBank/DDBJ whole genome shotgun (WGS) entry which is preliminary data.</text>
</comment>
<protein>
    <submittedName>
        <fullName evidence="1">Uncharacterized protein</fullName>
    </submittedName>
</protein>
<organism evidence="1 2">
    <name type="scientific">Rubus argutus</name>
    <name type="common">Southern blackberry</name>
    <dbReference type="NCBI Taxonomy" id="59490"/>
    <lineage>
        <taxon>Eukaryota</taxon>
        <taxon>Viridiplantae</taxon>
        <taxon>Streptophyta</taxon>
        <taxon>Embryophyta</taxon>
        <taxon>Tracheophyta</taxon>
        <taxon>Spermatophyta</taxon>
        <taxon>Magnoliopsida</taxon>
        <taxon>eudicotyledons</taxon>
        <taxon>Gunneridae</taxon>
        <taxon>Pentapetalae</taxon>
        <taxon>rosids</taxon>
        <taxon>fabids</taxon>
        <taxon>Rosales</taxon>
        <taxon>Rosaceae</taxon>
        <taxon>Rosoideae</taxon>
        <taxon>Rosoideae incertae sedis</taxon>
        <taxon>Rubus</taxon>
    </lineage>
</organism>
<evidence type="ECO:0000313" key="1">
    <source>
        <dbReference type="EMBL" id="KAK9920537.1"/>
    </source>
</evidence>
<proteinExistence type="predicted"/>
<accession>A0AAW1WB79</accession>
<evidence type="ECO:0000313" key="2">
    <source>
        <dbReference type="Proteomes" id="UP001457282"/>
    </source>
</evidence>
<reference evidence="1 2" key="1">
    <citation type="journal article" date="2023" name="G3 (Bethesda)">
        <title>A chromosome-length genome assembly and annotation of blackberry (Rubus argutus, cv. 'Hillquist').</title>
        <authorList>
            <person name="Bruna T."/>
            <person name="Aryal R."/>
            <person name="Dudchenko O."/>
            <person name="Sargent D.J."/>
            <person name="Mead D."/>
            <person name="Buti M."/>
            <person name="Cavallini A."/>
            <person name="Hytonen T."/>
            <person name="Andres J."/>
            <person name="Pham M."/>
            <person name="Weisz D."/>
            <person name="Mascagni F."/>
            <person name="Usai G."/>
            <person name="Natali L."/>
            <person name="Bassil N."/>
            <person name="Fernandez G.E."/>
            <person name="Lomsadze A."/>
            <person name="Armour M."/>
            <person name="Olukolu B."/>
            <person name="Poorten T."/>
            <person name="Britton C."/>
            <person name="Davik J."/>
            <person name="Ashrafi H."/>
            <person name="Aiden E.L."/>
            <person name="Borodovsky M."/>
            <person name="Worthington M."/>
        </authorList>
    </citation>
    <scope>NUCLEOTIDE SEQUENCE [LARGE SCALE GENOMIC DNA]</scope>
    <source>
        <strain evidence="1">PI 553951</strain>
    </source>
</reference>
<keyword evidence="2" id="KW-1185">Reference proteome</keyword>
<dbReference type="Proteomes" id="UP001457282">
    <property type="component" value="Unassembled WGS sequence"/>
</dbReference>
<dbReference type="EMBL" id="JBEDUW010000006">
    <property type="protein sequence ID" value="KAK9920537.1"/>
    <property type="molecule type" value="Genomic_DNA"/>
</dbReference>
<gene>
    <name evidence="1" type="ORF">M0R45_029092</name>
</gene>
<dbReference type="AlphaFoldDB" id="A0AAW1WB79"/>
<sequence length="68" mass="7440">MAFSVLIGRWSDKSGVGRGLNVVTSCRRRWAIGPYLETSFLITDPDGGGGPIRFHLSDVSGLSDWSWV</sequence>